<dbReference type="EMBL" id="CP002546">
    <property type="protein sequence ID" value="ADY59819.1"/>
    <property type="molecule type" value="Genomic_DNA"/>
</dbReference>
<dbReference type="RefSeq" id="WP_013628543.1">
    <property type="nucleotide sequence ID" value="NC_015174.1"/>
</dbReference>
<keyword evidence="1" id="KW-0175">Coiled coil</keyword>
<keyword evidence="4" id="KW-1185">Reference proteome</keyword>
<proteinExistence type="predicted"/>
<feature type="compositionally biased region" description="Low complexity" evidence="2">
    <location>
        <begin position="287"/>
        <end position="300"/>
    </location>
</feature>
<evidence type="ECO:0000256" key="1">
    <source>
        <dbReference type="SAM" id="Coils"/>
    </source>
</evidence>
<dbReference type="STRING" id="756272.Plabr_2217"/>
<evidence type="ECO:0000313" key="3">
    <source>
        <dbReference type="EMBL" id="ADY59819.1"/>
    </source>
</evidence>
<dbReference type="Proteomes" id="UP000006860">
    <property type="component" value="Chromosome"/>
</dbReference>
<name>F0SKW6_RUBBR</name>
<feature type="coiled-coil region" evidence="1">
    <location>
        <begin position="35"/>
        <end position="71"/>
    </location>
</feature>
<feature type="region of interest" description="Disordered" evidence="2">
    <location>
        <begin position="279"/>
        <end position="300"/>
    </location>
</feature>
<dbReference type="HOGENOM" id="CLU_949550_0_0_0"/>
<sequence>MISAKRLSLQLTPLLDLLLIVIFAQYLEIEQTTKAEQQERAVALAEQQFELQELREKLQFTEQVLDATQQFRTEAEQKLTSVSEQRQAELDASVSEQELLEMKLRDVTDQRDRIIRAFKKIYAQSSEEIRKLLDKLAQTAGMPQPVSPERINELAAEMAESEPRDLATFLLAYEEIRKRCDIWELHLDPRGVVHLFDGQTKHSFRAGAPADFERNLFSLYKSLPQSKGLVILLVSYGEVRADLRQNVLLGLPAVTERMREDADGRTRFEYAVIGYLPEGESGGAVLPAESSSPENSSPRE</sequence>
<evidence type="ECO:0000313" key="4">
    <source>
        <dbReference type="Proteomes" id="UP000006860"/>
    </source>
</evidence>
<protein>
    <submittedName>
        <fullName evidence="3">Uncharacterized protein</fullName>
    </submittedName>
</protein>
<gene>
    <name evidence="3" type="ordered locus">Plabr_2217</name>
</gene>
<accession>F0SKW6</accession>
<dbReference type="AlphaFoldDB" id="F0SKW6"/>
<dbReference type="KEGG" id="pbs:Plabr_2217"/>
<reference evidence="4" key="1">
    <citation type="submission" date="2011-02" db="EMBL/GenBank/DDBJ databases">
        <title>The complete genome of Planctomyces brasiliensis DSM 5305.</title>
        <authorList>
            <person name="Lucas S."/>
            <person name="Copeland A."/>
            <person name="Lapidus A."/>
            <person name="Bruce D."/>
            <person name="Goodwin L."/>
            <person name="Pitluck S."/>
            <person name="Kyrpides N."/>
            <person name="Mavromatis K."/>
            <person name="Pagani I."/>
            <person name="Ivanova N."/>
            <person name="Ovchinnikova G."/>
            <person name="Lu M."/>
            <person name="Detter J.C."/>
            <person name="Han C."/>
            <person name="Land M."/>
            <person name="Hauser L."/>
            <person name="Markowitz V."/>
            <person name="Cheng J.-F."/>
            <person name="Hugenholtz P."/>
            <person name="Woyke T."/>
            <person name="Wu D."/>
            <person name="Tindall B."/>
            <person name="Pomrenke H.G."/>
            <person name="Brambilla E."/>
            <person name="Klenk H.-P."/>
            <person name="Eisen J.A."/>
        </authorList>
    </citation>
    <scope>NUCLEOTIDE SEQUENCE [LARGE SCALE GENOMIC DNA]</scope>
    <source>
        <strain evidence="4">ATCC 49424 / DSM 5305 / JCM 21570 / NBRC 103401 / IFAM 1448</strain>
    </source>
</reference>
<organism evidence="3 4">
    <name type="scientific">Rubinisphaera brasiliensis (strain ATCC 49424 / DSM 5305 / JCM 21570 / IAM 15109 / NBRC 103401 / IFAM 1448)</name>
    <name type="common">Planctomyces brasiliensis</name>
    <dbReference type="NCBI Taxonomy" id="756272"/>
    <lineage>
        <taxon>Bacteria</taxon>
        <taxon>Pseudomonadati</taxon>
        <taxon>Planctomycetota</taxon>
        <taxon>Planctomycetia</taxon>
        <taxon>Planctomycetales</taxon>
        <taxon>Planctomycetaceae</taxon>
        <taxon>Rubinisphaera</taxon>
    </lineage>
</organism>
<evidence type="ECO:0000256" key="2">
    <source>
        <dbReference type="SAM" id="MobiDB-lite"/>
    </source>
</evidence>
<dbReference type="eggNOG" id="ENOG50334IT">
    <property type="taxonomic scope" value="Bacteria"/>
</dbReference>
<dbReference type="OrthoDB" id="254153at2"/>